<feature type="binding site" evidence="10">
    <location>
        <position position="265"/>
    </location>
    <ligand>
        <name>Zn(2+)</name>
        <dbReference type="ChEBI" id="CHEBI:29105"/>
    </ligand>
</feature>
<feature type="binding site" evidence="10">
    <location>
        <position position="68"/>
    </location>
    <ligand>
        <name>substrate</name>
    </ligand>
</feature>
<evidence type="ECO:0000256" key="1">
    <source>
        <dbReference type="ARBA" id="ARBA00003175"/>
    </source>
</evidence>
<reference evidence="11 12" key="2">
    <citation type="submission" date="2019-01" db="EMBL/GenBank/DDBJ databases">
        <title>Tautonia sociabilis, a novel thermotolerant planctomycete of Isosphaeraceae family, isolated from a 4000 m deep subterranean habitat.</title>
        <authorList>
            <person name="Kovaleva O.L."/>
            <person name="Elcheninov A.G."/>
            <person name="Van Heerden E."/>
            <person name="Toshchakov S.V."/>
            <person name="Novikov A."/>
            <person name="Bonch-Osmolovskaya E.A."/>
            <person name="Kublanov I.V."/>
        </authorList>
    </citation>
    <scope>NUCLEOTIDE SEQUENCE [LARGE SCALE GENOMIC DNA]</scope>
    <source>
        <strain evidence="11 12">GM2012</strain>
    </source>
</reference>
<proteinExistence type="inferred from homology"/>
<dbReference type="SFLD" id="SFLDS00113">
    <property type="entry name" value="Radical_SAM_Phosphomethylpyrim"/>
    <property type="match status" value="1"/>
</dbReference>
<dbReference type="GO" id="GO:0070284">
    <property type="term" value="F:phosphomethylpyrimidine synthase activity"/>
    <property type="evidence" value="ECO:0007669"/>
    <property type="project" value="UniProtKB-EC"/>
</dbReference>
<name>A0A432MPC2_9BACT</name>
<keyword evidence="6 10" id="KW-0784">Thiamine biosynthesis</keyword>
<feature type="binding site" evidence="10">
    <location>
        <position position="288"/>
    </location>
    <ligand>
        <name>substrate</name>
    </ligand>
</feature>
<feature type="binding site" evidence="10">
    <location>
        <position position="261"/>
    </location>
    <ligand>
        <name>substrate</name>
    </ligand>
</feature>
<keyword evidence="3 10" id="KW-0949">S-adenosyl-L-methionine</keyword>
<keyword evidence="9 10" id="KW-0456">Lyase</keyword>
<feature type="binding site" evidence="10">
    <location>
        <position position="329"/>
    </location>
    <ligand>
        <name>Zn(2+)</name>
        <dbReference type="ChEBI" id="CHEBI:29105"/>
    </ligand>
</feature>
<comment type="catalytic activity">
    <reaction evidence="10">
        <text>5-amino-1-(5-phospho-beta-D-ribosyl)imidazole + S-adenosyl-L-methionine = 4-amino-2-methyl-5-(phosphooxymethyl)pyrimidine + CO + 5'-deoxyadenosine + formate + L-methionine + 3 H(+)</text>
        <dbReference type="Rhea" id="RHEA:24840"/>
        <dbReference type="ChEBI" id="CHEBI:15378"/>
        <dbReference type="ChEBI" id="CHEBI:15740"/>
        <dbReference type="ChEBI" id="CHEBI:17245"/>
        <dbReference type="ChEBI" id="CHEBI:17319"/>
        <dbReference type="ChEBI" id="CHEBI:57844"/>
        <dbReference type="ChEBI" id="CHEBI:58354"/>
        <dbReference type="ChEBI" id="CHEBI:59789"/>
        <dbReference type="ChEBI" id="CHEBI:137981"/>
        <dbReference type="EC" id="4.1.99.17"/>
    </reaction>
</comment>
<comment type="function">
    <text evidence="1 10">Catalyzes the synthesis of the hydroxymethylpyrimidine phosphate (HMP-P) moiety of thiamine from aminoimidazole ribotide (AIR) in a radical S-adenosyl-L-methionine (SAM)-dependent reaction.</text>
</comment>
<dbReference type="Gene3D" id="3.20.20.540">
    <property type="entry name" value="Radical SAM ThiC family, central domain"/>
    <property type="match status" value="1"/>
</dbReference>
<dbReference type="GO" id="GO:0005829">
    <property type="term" value="C:cytosol"/>
    <property type="evidence" value="ECO:0007669"/>
    <property type="project" value="TreeGrafter"/>
</dbReference>
<evidence type="ECO:0000256" key="2">
    <source>
        <dbReference type="ARBA" id="ARBA00022485"/>
    </source>
</evidence>
<dbReference type="Pfam" id="PF01964">
    <property type="entry name" value="ThiC_Rad_SAM"/>
    <property type="match status" value="1"/>
</dbReference>
<dbReference type="OrthoDB" id="9805897at2"/>
<dbReference type="GO" id="GO:0009229">
    <property type="term" value="P:thiamine diphosphate biosynthetic process"/>
    <property type="evidence" value="ECO:0007669"/>
    <property type="project" value="UniProtKB-UniRule"/>
</dbReference>
<keyword evidence="5 10" id="KW-0862">Zinc</keyword>
<feature type="binding site" evidence="10">
    <location>
        <position position="126"/>
    </location>
    <ligand>
        <name>substrate</name>
    </ligand>
</feature>
<keyword evidence="2 10" id="KW-0004">4Fe-4S</keyword>
<dbReference type="InterPro" id="IPR037509">
    <property type="entry name" value="ThiC"/>
</dbReference>
<feature type="binding site" evidence="10">
    <location>
        <position position="412"/>
    </location>
    <ligand>
        <name>[4Fe-4S] cluster</name>
        <dbReference type="ChEBI" id="CHEBI:49883"/>
        <note>4Fe-4S-S-AdoMet</note>
    </ligand>
</feature>
<dbReference type="EMBL" id="RYZH01000006">
    <property type="protein sequence ID" value="RUL88956.1"/>
    <property type="molecule type" value="Genomic_DNA"/>
</dbReference>
<dbReference type="UniPathway" id="UPA00060"/>
<evidence type="ECO:0000256" key="5">
    <source>
        <dbReference type="ARBA" id="ARBA00022833"/>
    </source>
</evidence>
<feature type="binding site" evidence="10">
    <location>
        <position position="417"/>
    </location>
    <ligand>
        <name>[4Fe-4S] cluster</name>
        <dbReference type="ChEBI" id="CHEBI:49883"/>
        <note>4Fe-4S-S-AdoMet</note>
    </ligand>
</feature>
<keyword evidence="7 10" id="KW-0408">Iron</keyword>
<comment type="pathway">
    <text evidence="10">Cofactor biosynthesis; thiamine diphosphate biosynthesis.</text>
</comment>
<dbReference type="Proteomes" id="UP000280296">
    <property type="component" value="Unassembled WGS sequence"/>
</dbReference>
<comment type="caution">
    <text evidence="11">The sequence shown here is derived from an EMBL/GenBank/DDBJ whole genome shotgun (WGS) entry which is preliminary data.</text>
</comment>
<evidence type="ECO:0000313" key="12">
    <source>
        <dbReference type="Proteomes" id="UP000280296"/>
    </source>
</evidence>
<dbReference type="HAMAP" id="MF_00089">
    <property type="entry name" value="ThiC"/>
    <property type="match status" value="1"/>
</dbReference>
<feature type="binding site" evidence="10">
    <location>
        <position position="161"/>
    </location>
    <ligand>
        <name>substrate</name>
    </ligand>
</feature>
<evidence type="ECO:0000256" key="6">
    <source>
        <dbReference type="ARBA" id="ARBA00022977"/>
    </source>
</evidence>
<feature type="binding site" evidence="10">
    <location>
        <position position="97"/>
    </location>
    <ligand>
        <name>substrate</name>
    </ligand>
</feature>
<evidence type="ECO:0000313" key="11">
    <source>
        <dbReference type="EMBL" id="RUL88956.1"/>
    </source>
</evidence>
<organism evidence="11 12">
    <name type="scientific">Tautonia sociabilis</name>
    <dbReference type="NCBI Taxonomy" id="2080755"/>
    <lineage>
        <taxon>Bacteria</taxon>
        <taxon>Pseudomonadati</taxon>
        <taxon>Planctomycetota</taxon>
        <taxon>Planctomycetia</taxon>
        <taxon>Isosphaerales</taxon>
        <taxon>Isosphaeraceae</taxon>
        <taxon>Tautonia</taxon>
    </lineage>
</organism>
<dbReference type="SFLD" id="SFLDG01114">
    <property type="entry name" value="phosphomethylpyrimidine_syntha"/>
    <property type="match status" value="1"/>
</dbReference>
<dbReference type="PANTHER" id="PTHR30557:SF1">
    <property type="entry name" value="PHOSPHOMETHYLPYRIMIDINE SYNTHASE, CHLOROPLASTIC"/>
    <property type="match status" value="1"/>
</dbReference>
<accession>A0A432MPC2</accession>
<keyword evidence="8 10" id="KW-0411">Iron-sulfur</keyword>
<dbReference type="SFLD" id="SFLDF00407">
    <property type="entry name" value="phosphomethylpyrimidine_syntha"/>
    <property type="match status" value="1"/>
</dbReference>
<evidence type="ECO:0000256" key="4">
    <source>
        <dbReference type="ARBA" id="ARBA00022723"/>
    </source>
</evidence>
<dbReference type="InterPro" id="IPR002817">
    <property type="entry name" value="ThiC/BzaA/B"/>
</dbReference>
<keyword evidence="4 10" id="KW-0479">Metal-binding</keyword>
<protein>
    <recommendedName>
        <fullName evidence="10">Phosphomethylpyrimidine synthase</fullName>
        <ecNumber evidence="10">4.1.99.17</ecNumber>
    </recommendedName>
    <alternativeName>
        <fullName evidence="10">Hydroxymethylpyrimidine phosphate synthase</fullName>
        <shortName evidence="10">HMP-P synthase</shortName>
        <shortName evidence="10">HMP-phosphate synthase</shortName>
        <shortName evidence="10">HMPP synthase</shortName>
    </alternativeName>
    <alternativeName>
        <fullName evidence="10">Thiamine biosynthesis protein ThiC</fullName>
    </alternativeName>
</protein>
<feature type="binding site" evidence="10">
    <location>
        <begin position="222"/>
        <end position="225"/>
    </location>
    <ligand>
        <name>substrate</name>
    </ligand>
</feature>
<feature type="binding site" evidence="10">
    <location>
        <begin position="181"/>
        <end position="183"/>
    </location>
    <ligand>
        <name>substrate</name>
    </ligand>
</feature>
<gene>
    <name evidence="10 11" type="primary">thiC</name>
    <name evidence="11" type="ORF">TsocGM_05000</name>
</gene>
<comment type="similarity">
    <text evidence="10">Belongs to the ThiC family.</text>
</comment>
<dbReference type="InterPro" id="IPR038521">
    <property type="entry name" value="ThiC/Bza_core_dom"/>
</dbReference>
<dbReference type="Gene3D" id="6.10.250.620">
    <property type="match status" value="1"/>
</dbReference>
<dbReference type="NCBIfam" id="NF009895">
    <property type="entry name" value="PRK13352.1"/>
    <property type="match status" value="1"/>
</dbReference>
<evidence type="ECO:0000256" key="10">
    <source>
        <dbReference type="HAMAP-Rule" id="MF_00089"/>
    </source>
</evidence>
<evidence type="ECO:0000256" key="7">
    <source>
        <dbReference type="ARBA" id="ARBA00023004"/>
    </source>
</evidence>
<sequence>MTQIEQARRGIVSPEMEFVARREGLEPELVRAEVARGRMVIPANREHLKQGLQPMGIGIKASCKINANIGNSAVTSDVENELTKLRTAVELGADTVMDLSTGGKIDDIRRAIIAASPVPIGTVPIYQAIQQVKKPEDITEQGLLDVVEHQAKQGVDYMTIHAGILREYVPLTAHRITGIVSRGGSLMAQWMMAHGKENPFYNRFDDLCDIMREYDVTFSLGDSLRPGCLADASDPAQFAELKTLGELTRRAKERGCQVMVEGPGHVPMDQVPMNMEKQAFECDEAPFYVLGPLVTDIAPGYDHITSAIGAAMAGWYGASMLCYVTPKEHLGLPEPEDVRQGVIAYKIAAHAADVARHRKGARDRDDELSRARYAFDWNRQFELALDPETARRMHDETLPQEAFKTAAFCSMCGPKFCSMRISEDIRRHAQQAAGLVVLDPEPVGASG</sequence>
<evidence type="ECO:0000256" key="9">
    <source>
        <dbReference type="ARBA" id="ARBA00023239"/>
    </source>
</evidence>
<evidence type="ECO:0000256" key="3">
    <source>
        <dbReference type="ARBA" id="ARBA00022691"/>
    </source>
</evidence>
<dbReference type="AlphaFoldDB" id="A0A432MPC2"/>
<dbReference type="PANTHER" id="PTHR30557">
    <property type="entry name" value="THIAMINE BIOSYNTHESIS PROTEIN THIC"/>
    <property type="match status" value="1"/>
</dbReference>
<evidence type="ECO:0000256" key="8">
    <source>
        <dbReference type="ARBA" id="ARBA00023014"/>
    </source>
</evidence>
<dbReference type="GO" id="GO:0051539">
    <property type="term" value="F:4 iron, 4 sulfur cluster binding"/>
    <property type="evidence" value="ECO:0007669"/>
    <property type="project" value="UniProtKB-KW"/>
</dbReference>
<reference evidence="11 12" key="1">
    <citation type="submission" date="2018-12" db="EMBL/GenBank/DDBJ databases">
        <authorList>
            <person name="Toschakov S.V."/>
        </authorList>
    </citation>
    <scope>NUCLEOTIDE SEQUENCE [LARGE SCALE GENOMIC DNA]</scope>
    <source>
        <strain evidence="11 12">GM2012</strain>
    </source>
</reference>
<dbReference type="GO" id="GO:0009228">
    <property type="term" value="P:thiamine biosynthetic process"/>
    <property type="evidence" value="ECO:0007669"/>
    <property type="project" value="UniProtKB-UniRule"/>
</dbReference>
<dbReference type="NCBIfam" id="TIGR00190">
    <property type="entry name" value="thiC"/>
    <property type="match status" value="1"/>
</dbReference>
<dbReference type="GO" id="GO:0008270">
    <property type="term" value="F:zinc ion binding"/>
    <property type="evidence" value="ECO:0007669"/>
    <property type="project" value="UniProtKB-UniRule"/>
</dbReference>
<feature type="binding site" evidence="10">
    <location>
        <position position="409"/>
    </location>
    <ligand>
        <name>[4Fe-4S] cluster</name>
        <dbReference type="ChEBI" id="CHEBI:49883"/>
        <note>4Fe-4S-S-AdoMet</note>
    </ligand>
</feature>
<dbReference type="EC" id="4.1.99.17" evidence="10"/>
<comment type="cofactor">
    <cofactor evidence="10">
        <name>[4Fe-4S] cluster</name>
        <dbReference type="ChEBI" id="CHEBI:49883"/>
    </cofactor>
    <text evidence="10">Binds 1 [4Fe-4S] cluster per subunit. The cluster is coordinated with 3 cysteines and an exchangeable S-adenosyl-L-methionine.</text>
</comment>
<dbReference type="NCBIfam" id="NF006763">
    <property type="entry name" value="PRK09284.1"/>
    <property type="match status" value="1"/>
</dbReference>
<dbReference type="FunFam" id="3.20.20.540:FF:000001">
    <property type="entry name" value="Phosphomethylpyrimidine synthase"/>
    <property type="match status" value="1"/>
</dbReference>
<keyword evidence="12" id="KW-1185">Reference proteome</keyword>